<keyword evidence="2" id="KW-0813">Transport</keyword>
<sequence length="664" mass="72743">MGWTDGAADGVMMVATRRLAMVLAGLVALAPGTVLAEEAAPASAETTAASAAAKKKAPPRKKADFDYPFLTFEATNTRLFRNVPRYDLSRCGHYFGGPKGTFVPANANPGLKARPGVHGKIGTAYTGNCDRREAFAGGSALVDGVLFRAMTYAEESGSYEDGAGKTVRFGETKRVANGAIGYLSPAHKFLLSGGVVDRRDILFATAPVDTPKLDIVYGTLTYRYDDNDTLINKVAVDGLLREIDRRNENFVLRTLTPGTPKGRVLLDNREHEARILLGTRTGRLQNMFGFGFRDENRYATRYRDHPVLGSLAKQNLNFADATITQYSVIYEGALALTASQRLKLWAQYDRVEGEAAKANEVQSGRPPGAPLTSNQQWMQTYGVTGSDPAAENNFSGSLRYERDFLEASEGEAAQWFVEAGRYMRTADMHERFLSSWVGPPGTPGGFKTWAGNPEIDPEAHHKIAAGIKIARGPYGFGLGGYADFVEDFIIRDKARGQDGVLISDGSNIYRNADARILAVAAAFDWRFAPGWKLGLWSQYVHGHNTEDDRPLAQIPPLEGQMTLEYAEEIWSVGGRLRAVAKQDRADLDPLTGSGEDDQETDGFATVDLFASLRPTKFAEVSVGVENLFDKNYREHIDRVDIGDPDRYSVNMPGRTVWVRGSVTF</sequence>
<dbReference type="InterPro" id="IPR039426">
    <property type="entry name" value="TonB-dep_rcpt-like"/>
</dbReference>
<proteinExistence type="predicted"/>
<keyword evidence="3" id="KW-1134">Transmembrane beta strand</keyword>
<dbReference type="EMBL" id="NPEV01000080">
    <property type="protein sequence ID" value="RAI24288.1"/>
    <property type="molecule type" value="Genomic_DNA"/>
</dbReference>
<dbReference type="PANTHER" id="PTHR30069">
    <property type="entry name" value="TONB-DEPENDENT OUTER MEMBRANE RECEPTOR"/>
    <property type="match status" value="1"/>
</dbReference>
<evidence type="ECO:0000313" key="9">
    <source>
        <dbReference type="EMBL" id="RAI24288.1"/>
    </source>
</evidence>
<evidence type="ECO:0000256" key="5">
    <source>
        <dbReference type="ARBA" id="ARBA00023077"/>
    </source>
</evidence>
<dbReference type="OrthoDB" id="9760333at2"/>
<protein>
    <recommendedName>
        <fullName evidence="8">TonB-dependent receptor-like beta-barrel domain-containing protein</fullName>
    </recommendedName>
</protein>
<dbReference type="GO" id="GO:0009279">
    <property type="term" value="C:cell outer membrane"/>
    <property type="evidence" value="ECO:0007669"/>
    <property type="project" value="UniProtKB-SubCell"/>
</dbReference>
<dbReference type="GO" id="GO:0044718">
    <property type="term" value="P:siderophore transmembrane transport"/>
    <property type="evidence" value="ECO:0007669"/>
    <property type="project" value="TreeGrafter"/>
</dbReference>
<evidence type="ECO:0000256" key="1">
    <source>
        <dbReference type="ARBA" id="ARBA00004571"/>
    </source>
</evidence>
<keyword evidence="7" id="KW-0998">Cell outer membrane</keyword>
<dbReference type="SUPFAM" id="SSF56935">
    <property type="entry name" value="Porins"/>
    <property type="match status" value="1"/>
</dbReference>
<comment type="subcellular location">
    <subcellularLocation>
        <location evidence="1">Cell outer membrane</location>
        <topology evidence="1">Multi-pass membrane protein</topology>
    </subcellularLocation>
</comment>
<evidence type="ECO:0000313" key="10">
    <source>
        <dbReference type="Proteomes" id="UP000249299"/>
    </source>
</evidence>
<reference evidence="9 10" key="1">
    <citation type="submission" date="2017-07" db="EMBL/GenBank/DDBJ databases">
        <title>Draft Genome Sequences of Select Purple Nonsulfur Bacteria.</title>
        <authorList>
            <person name="Lasarre B."/>
            <person name="Mckinlay J.B."/>
        </authorList>
    </citation>
    <scope>NUCLEOTIDE SEQUENCE [LARGE SCALE GENOMIC DNA]</scope>
    <source>
        <strain evidence="9 10">DSM 11290</strain>
    </source>
</reference>
<dbReference type="Proteomes" id="UP000249299">
    <property type="component" value="Unassembled WGS sequence"/>
</dbReference>
<organism evidence="9 10">
    <name type="scientific">Rhodobium orientis</name>
    <dbReference type="NCBI Taxonomy" id="34017"/>
    <lineage>
        <taxon>Bacteria</taxon>
        <taxon>Pseudomonadati</taxon>
        <taxon>Pseudomonadota</taxon>
        <taxon>Alphaproteobacteria</taxon>
        <taxon>Hyphomicrobiales</taxon>
        <taxon>Rhodobiaceae</taxon>
        <taxon>Rhodobium</taxon>
    </lineage>
</organism>
<dbReference type="Gene3D" id="2.40.170.20">
    <property type="entry name" value="TonB-dependent receptor, beta-barrel domain"/>
    <property type="match status" value="1"/>
</dbReference>
<keyword evidence="5" id="KW-0798">TonB box</keyword>
<keyword evidence="4" id="KW-0812">Transmembrane</keyword>
<dbReference type="RefSeq" id="WP_111436665.1">
    <property type="nucleotide sequence ID" value="NZ_JACIGG010000013.1"/>
</dbReference>
<keyword evidence="6" id="KW-0472">Membrane</keyword>
<dbReference type="PANTHER" id="PTHR30069:SF49">
    <property type="entry name" value="OUTER MEMBRANE PROTEIN C"/>
    <property type="match status" value="1"/>
</dbReference>
<evidence type="ECO:0000256" key="2">
    <source>
        <dbReference type="ARBA" id="ARBA00022448"/>
    </source>
</evidence>
<accession>A0A327JED8</accession>
<dbReference type="AlphaFoldDB" id="A0A327JED8"/>
<evidence type="ECO:0000256" key="6">
    <source>
        <dbReference type="ARBA" id="ARBA00023136"/>
    </source>
</evidence>
<evidence type="ECO:0000256" key="4">
    <source>
        <dbReference type="ARBA" id="ARBA00022692"/>
    </source>
</evidence>
<name>A0A327JED8_9HYPH</name>
<dbReference type="InterPro" id="IPR036942">
    <property type="entry name" value="Beta-barrel_TonB_sf"/>
</dbReference>
<dbReference type="InterPro" id="IPR000531">
    <property type="entry name" value="Beta-barrel_TonB"/>
</dbReference>
<evidence type="ECO:0000256" key="7">
    <source>
        <dbReference type="ARBA" id="ARBA00023237"/>
    </source>
</evidence>
<evidence type="ECO:0000256" key="3">
    <source>
        <dbReference type="ARBA" id="ARBA00022452"/>
    </source>
</evidence>
<gene>
    <name evidence="9" type="ORF">CH339_22435</name>
</gene>
<dbReference type="Pfam" id="PF00593">
    <property type="entry name" value="TonB_dep_Rec_b-barrel"/>
    <property type="match status" value="1"/>
</dbReference>
<feature type="domain" description="TonB-dependent receptor-like beta-barrel" evidence="8">
    <location>
        <begin position="194"/>
        <end position="627"/>
    </location>
</feature>
<keyword evidence="10" id="KW-1185">Reference proteome</keyword>
<comment type="caution">
    <text evidence="9">The sequence shown here is derived from an EMBL/GenBank/DDBJ whole genome shotgun (WGS) entry which is preliminary data.</text>
</comment>
<dbReference type="GO" id="GO:0015344">
    <property type="term" value="F:siderophore uptake transmembrane transporter activity"/>
    <property type="evidence" value="ECO:0007669"/>
    <property type="project" value="TreeGrafter"/>
</dbReference>
<evidence type="ECO:0000259" key="8">
    <source>
        <dbReference type="Pfam" id="PF00593"/>
    </source>
</evidence>